<dbReference type="Proteomes" id="UP000663859">
    <property type="component" value="Unassembled WGS sequence"/>
</dbReference>
<dbReference type="EMBL" id="CAJNOB010000056">
    <property type="protein sequence ID" value="CAF0703847.1"/>
    <property type="molecule type" value="Genomic_DNA"/>
</dbReference>
<name>A0A8J2FPM8_9BACT</name>
<comment type="caution">
    <text evidence="1">The sequence shown here is derived from an EMBL/GenBank/DDBJ whole genome shotgun (WGS) entry which is preliminary data.</text>
</comment>
<sequence>MCQAKRDKLPVTKEPDLSCLSIDGSLARKKFFEVTTDPLKSSLDLFTEFLKPGTMFLLFRAVGHFGRLFFWEDFESVCLPGAVAQMGLHDNSVGEFKIEKSLLSTVRCESGSPG</sequence>
<reference evidence="1" key="1">
    <citation type="submission" date="2021-02" db="EMBL/GenBank/DDBJ databases">
        <authorList>
            <person name="Cremers G."/>
            <person name="Picone N."/>
        </authorList>
    </citation>
    <scope>NUCLEOTIDE SEQUENCE</scope>
    <source>
        <strain evidence="1">PQ17</strain>
    </source>
</reference>
<keyword evidence="2" id="KW-1185">Reference proteome</keyword>
<evidence type="ECO:0000313" key="1">
    <source>
        <dbReference type="EMBL" id="CAF0703847.1"/>
    </source>
</evidence>
<accession>A0A8J2FPM8</accession>
<evidence type="ECO:0000313" key="2">
    <source>
        <dbReference type="Proteomes" id="UP000663859"/>
    </source>
</evidence>
<organism evidence="1 2">
    <name type="scientific">Candidatus Methylacidithermus pantelleriae</name>
    <dbReference type="NCBI Taxonomy" id="2744239"/>
    <lineage>
        <taxon>Bacteria</taxon>
        <taxon>Pseudomonadati</taxon>
        <taxon>Verrucomicrobiota</taxon>
        <taxon>Methylacidiphilae</taxon>
        <taxon>Methylacidiphilales</taxon>
        <taxon>Methylacidiphilaceae</taxon>
        <taxon>Candidatus Methylacidithermus</taxon>
    </lineage>
</organism>
<proteinExistence type="predicted"/>
<gene>
    <name evidence="1" type="ORF">MPNT_60118</name>
</gene>
<dbReference type="AlphaFoldDB" id="A0A8J2FPM8"/>
<protein>
    <submittedName>
        <fullName evidence="1">Uncharacterized protein</fullName>
    </submittedName>
</protein>